<reference evidence="4 5" key="1">
    <citation type="submission" date="2017-07" db="EMBL/GenBank/DDBJ databases">
        <authorList>
            <person name="Talla V."/>
            <person name="Backstrom N."/>
        </authorList>
    </citation>
    <scope>NUCLEOTIDE SEQUENCE [LARGE SCALE GENOMIC DNA]</scope>
</reference>
<protein>
    <recommendedName>
        <fullName evidence="3">Peptidase M14 domain-containing protein</fullName>
    </recommendedName>
</protein>
<accession>A0A5E4Q4V6</accession>
<comment type="cofactor">
    <cofactor evidence="1">
        <name>Zn(2+)</name>
        <dbReference type="ChEBI" id="CHEBI:29105"/>
    </cofactor>
</comment>
<dbReference type="Pfam" id="PF00246">
    <property type="entry name" value="Peptidase_M14"/>
    <property type="match status" value="2"/>
</dbReference>
<dbReference type="Gene3D" id="3.40.630.10">
    <property type="entry name" value="Zn peptidases"/>
    <property type="match status" value="2"/>
</dbReference>
<dbReference type="GO" id="GO:0005615">
    <property type="term" value="C:extracellular space"/>
    <property type="evidence" value="ECO:0007669"/>
    <property type="project" value="TreeGrafter"/>
</dbReference>
<dbReference type="InterPro" id="IPR000834">
    <property type="entry name" value="Peptidase_M14"/>
</dbReference>
<evidence type="ECO:0000313" key="4">
    <source>
        <dbReference type="EMBL" id="VVC92371.1"/>
    </source>
</evidence>
<feature type="domain" description="Peptidase M14" evidence="3">
    <location>
        <begin position="169"/>
        <end position="372"/>
    </location>
</feature>
<proteinExistence type="inferred from homology"/>
<dbReference type="GO" id="GO:0008270">
    <property type="term" value="F:zinc ion binding"/>
    <property type="evidence" value="ECO:0007669"/>
    <property type="project" value="InterPro"/>
</dbReference>
<comment type="similarity">
    <text evidence="2">Belongs to the peptidase M14 family.</text>
</comment>
<dbReference type="PANTHER" id="PTHR11705:SF91">
    <property type="entry name" value="FI01817P-RELATED"/>
    <property type="match status" value="1"/>
</dbReference>
<gene>
    <name evidence="4" type="ORF">LSINAPIS_LOCUS4836</name>
</gene>
<name>A0A5E4Q4V6_9NEOP</name>
<organism evidence="4 5">
    <name type="scientific">Leptidea sinapis</name>
    <dbReference type="NCBI Taxonomy" id="189913"/>
    <lineage>
        <taxon>Eukaryota</taxon>
        <taxon>Metazoa</taxon>
        <taxon>Ecdysozoa</taxon>
        <taxon>Arthropoda</taxon>
        <taxon>Hexapoda</taxon>
        <taxon>Insecta</taxon>
        <taxon>Pterygota</taxon>
        <taxon>Neoptera</taxon>
        <taxon>Endopterygota</taxon>
        <taxon>Lepidoptera</taxon>
        <taxon>Glossata</taxon>
        <taxon>Ditrysia</taxon>
        <taxon>Papilionoidea</taxon>
        <taxon>Pieridae</taxon>
        <taxon>Dismorphiinae</taxon>
        <taxon>Leptidea</taxon>
    </lineage>
</organism>
<keyword evidence="5" id="KW-1185">Reference proteome</keyword>
<evidence type="ECO:0000256" key="2">
    <source>
        <dbReference type="ARBA" id="ARBA00005988"/>
    </source>
</evidence>
<dbReference type="Proteomes" id="UP000324832">
    <property type="component" value="Unassembled WGS sequence"/>
</dbReference>
<dbReference type="SUPFAM" id="SSF53187">
    <property type="entry name" value="Zn-dependent exopeptidases"/>
    <property type="match status" value="1"/>
</dbReference>
<dbReference type="EMBL" id="FZQP02001293">
    <property type="protein sequence ID" value="VVC92371.1"/>
    <property type="molecule type" value="Genomic_DNA"/>
</dbReference>
<evidence type="ECO:0000313" key="5">
    <source>
        <dbReference type="Proteomes" id="UP000324832"/>
    </source>
</evidence>
<evidence type="ECO:0000259" key="3">
    <source>
        <dbReference type="SMART" id="SM00631"/>
    </source>
</evidence>
<sequence length="374" mass="39733">MEICSMQTGLTSGGVGTVGGAICPVIGSGVGGAPPAPRPGSGAVLPPGPAPCGPPYGDGGCAGGVGHSGGESPVRFPAAIRAICCVIGGWGGVPDGPLDAPGGVEDPLGDWAVWAYPPGIMLWWGGIGGIPCGCPCGGGPDIGSGMPGETIESSIGLFASKVKDISNTFYDWESIVKWINHQCRRHGIIEKTVIAKTFQRRDIIVLKISEGDDKPIVFIVGGEDGKDWTSSAVALNFDRMWSKNRQDFFPTVRCSKSFVAIGVNIARNWYFHDVKRTLHEECQGVYVGRKRLSEEETFGLSYALNTLAVNTMAFINVKGFGKFVTIPYAHSTPTNNHDIVSDILTSACNRVQQKFNVTYYITIAVTWPIGLRQN</sequence>
<dbReference type="PANTHER" id="PTHR11705">
    <property type="entry name" value="PROTEASE FAMILY M14 CARBOXYPEPTIDASE A,B"/>
    <property type="match status" value="1"/>
</dbReference>
<dbReference type="GO" id="GO:0004181">
    <property type="term" value="F:metallocarboxypeptidase activity"/>
    <property type="evidence" value="ECO:0007669"/>
    <property type="project" value="InterPro"/>
</dbReference>
<dbReference type="GO" id="GO:0006508">
    <property type="term" value="P:proteolysis"/>
    <property type="evidence" value="ECO:0007669"/>
    <property type="project" value="InterPro"/>
</dbReference>
<dbReference type="SMART" id="SM00631">
    <property type="entry name" value="Zn_pept"/>
    <property type="match status" value="1"/>
</dbReference>
<dbReference type="AlphaFoldDB" id="A0A5E4Q4V6"/>
<evidence type="ECO:0000256" key="1">
    <source>
        <dbReference type="ARBA" id="ARBA00001947"/>
    </source>
</evidence>